<sequence>MDLAHSNQVQVIIGRMTLQEVALLQEIDKYRKNVPILSLTSPAISSTLIPIQFPYSYFLQIADDVTFHIQSMAAIVGHFRWRKVTAISEQRSSFSSNSDIVTLLSHSLRLVNAEVDHHLVFPSLSSLSEPKARIEKEFKRLKNKSNRVFLIVQSSLESAILLFEKAKQMGLMEKHSVWIVTDEVASLLVSVDPSVNFNMQGVIGFKTHFADNSKTFRQFKYKFQRKYGSKYPEEENSKPSVFALRAYDATWAIAQLVKNAQGKFILQEGLSQKILSSNFEGLSGKISFNNGKLLEFPTFNIINVIGNSYKELAFWSSTFGFSQNLVKHEVMETIFNNGSIGDLAPVYWPGGLQTVPRGWTYSNEEKPLRILVPARGVFNQFVNVSYDSSRNETHVTGFSITVFRAALKRLPYQLPHEFVPFYGSYD</sequence>
<gene>
    <name evidence="6" type="ORF">O6P43_018929</name>
</gene>
<keyword evidence="7" id="KW-1185">Reference proteome</keyword>
<dbReference type="InterPro" id="IPR028082">
    <property type="entry name" value="Peripla_BP_I"/>
</dbReference>
<proteinExistence type="predicted"/>
<evidence type="ECO:0000313" key="7">
    <source>
        <dbReference type="Proteomes" id="UP001163823"/>
    </source>
</evidence>
<reference evidence="6" key="1">
    <citation type="journal article" date="2023" name="Science">
        <title>Elucidation of the pathway for biosynthesis of saponin adjuvants from the soapbark tree.</title>
        <authorList>
            <person name="Reed J."/>
            <person name="Orme A."/>
            <person name="El-Demerdash A."/>
            <person name="Owen C."/>
            <person name="Martin L.B.B."/>
            <person name="Misra R.C."/>
            <person name="Kikuchi S."/>
            <person name="Rejzek M."/>
            <person name="Martin A.C."/>
            <person name="Harkess A."/>
            <person name="Leebens-Mack J."/>
            <person name="Louveau T."/>
            <person name="Stephenson M.J."/>
            <person name="Osbourn A."/>
        </authorList>
    </citation>
    <scope>NUCLEOTIDE SEQUENCE</scope>
    <source>
        <strain evidence="6">S10</strain>
    </source>
</reference>
<dbReference type="EMBL" id="JARAOO010000008">
    <property type="protein sequence ID" value="KAJ7958159.1"/>
    <property type="molecule type" value="Genomic_DNA"/>
</dbReference>
<evidence type="ECO:0000256" key="2">
    <source>
        <dbReference type="ARBA" id="ARBA00022692"/>
    </source>
</evidence>
<name>A0AAD7LHD1_QUISA</name>
<dbReference type="Gene3D" id="3.40.50.2300">
    <property type="match status" value="2"/>
</dbReference>
<dbReference type="SUPFAM" id="SSF53822">
    <property type="entry name" value="Periplasmic binding protein-like I"/>
    <property type="match status" value="1"/>
</dbReference>
<dbReference type="AlphaFoldDB" id="A0AAD7LHD1"/>
<evidence type="ECO:0000259" key="5">
    <source>
        <dbReference type="Pfam" id="PF01094"/>
    </source>
</evidence>
<comment type="caution">
    <text evidence="6">The sequence shown here is derived from an EMBL/GenBank/DDBJ whole genome shotgun (WGS) entry which is preliminary data.</text>
</comment>
<keyword evidence="2" id="KW-0812">Transmembrane</keyword>
<dbReference type="Proteomes" id="UP001163823">
    <property type="component" value="Chromosome 8"/>
</dbReference>
<comment type="subcellular location">
    <subcellularLocation>
        <location evidence="1">Membrane</location>
    </subcellularLocation>
</comment>
<dbReference type="Gene3D" id="3.40.190.10">
    <property type="entry name" value="Periplasmic binding protein-like II"/>
    <property type="match status" value="1"/>
</dbReference>
<feature type="domain" description="Receptor ligand binding region" evidence="5">
    <location>
        <begin position="6"/>
        <end position="306"/>
    </location>
</feature>
<dbReference type="PANTHER" id="PTHR34836:SF1">
    <property type="entry name" value="OS09G0428600 PROTEIN"/>
    <property type="match status" value="1"/>
</dbReference>
<keyword evidence="4" id="KW-0472">Membrane</keyword>
<evidence type="ECO:0000256" key="1">
    <source>
        <dbReference type="ARBA" id="ARBA00004370"/>
    </source>
</evidence>
<evidence type="ECO:0000313" key="6">
    <source>
        <dbReference type="EMBL" id="KAJ7958159.1"/>
    </source>
</evidence>
<dbReference type="FunFam" id="3.40.50.2300:FF:000188">
    <property type="entry name" value="Glutamate receptor"/>
    <property type="match status" value="1"/>
</dbReference>
<organism evidence="6 7">
    <name type="scientific">Quillaja saponaria</name>
    <name type="common">Soap bark tree</name>
    <dbReference type="NCBI Taxonomy" id="32244"/>
    <lineage>
        <taxon>Eukaryota</taxon>
        <taxon>Viridiplantae</taxon>
        <taxon>Streptophyta</taxon>
        <taxon>Embryophyta</taxon>
        <taxon>Tracheophyta</taxon>
        <taxon>Spermatophyta</taxon>
        <taxon>Magnoliopsida</taxon>
        <taxon>eudicotyledons</taxon>
        <taxon>Gunneridae</taxon>
        <taxon>Pentapetalae</taxon>
        <taxon>rosids</taxon>
        <taxon>fabids</taxon>
        <taxon>Fabales</taxon>
        <taxon>Quillajaceae</taxon>
        <taxon>Quillaja</taxon>
    </lineage>
</organism>
<evidence type="ECO:0000256" key="3">
    <source>
        <dbReference type="ARBA" id="ARBA00022989"/>
    </source>
</evidence>
<protein>
    <submittedName>
        <fullName evidence="6">Glutamate receptor</fullName>
    </submittedName>
</protein>
<evidence type="ECO:0000256" key="4">
    <source>
        <dbReference type="ARBA" id="ARBA00023136"/>
    </source>
</evidence>
<dbReference type="PANTHER" id="PTHR34836">
    <property type="entry name" value="OS06G0188250 PROTEIN"/>
    <property type="match status" value="1"/>
</dbReference>
<dbReference type="InterPro" id="IPR015683">
    <property type="entry name" value="Ionotropic_Glu_rcpt"/>
</dbReference>
<dbReference type="InterPro" id="IPR001828">
    <property type="entry name" value="ANF_lig-bd_rcpt"/>
</dbReference>
<keyword evidence="6" id="KW-0675">Receptor</keyword>
<dbReference type="Pfam" id="PF01094">
    <property type="entry name" value="ANF_receptor"/>
    <property type="match status" value="1"/>
</dbReference>
<accession>A0AAD7LHD1</accession>
<dbReference type="KEGG" id="qsa:O6P43_018929"/>
<dbReference type="GO" id="GO:0016020">
    <property type="term" value="C:membrane"/>
    <property type="evidence" value="ECO:0007669"/>
    <property type="project" value="UniProtKB-SubCell"/>
</dbReference>
<keyword evidence="3" id="KW-1133">Transmembrane helix</keyword>